<gene>
    <name evidence="2" type="ORF">PVAP13_5NG186481</name>
</gene>
<name>A0A8T0RTU2_PANVG</name>
<comment type="caution">
    <text evidence="2">The sequence shown here is derived from an EMBL/GenBank/DDBJ whole genome shotgun (WGS) entry which is preliminary data.</text>
</comment>
<evidence type="ECO:0000313" key="3">
    <source>
        <dbReference type="Proteomes" id="UP000823388"/>
    </source>
</evidence>
<sequence>MDVSHSVAKKSNIPSVAAVVGSLGWPLISRYRASVCTQPPRLEMIDSLFKPEGGKDNGLIRELLLDFYRSTNGQKPEQIIIFRDGVGEGQFNEVMNFELARIIKACKFLDDSWFPKFTVIVAQKNHHTRFFEPKGPRDDNVTNVPAGTVVDTGICHPRNYDFYMCAHAGMIGTTRPTHYHVLHDEIGFSPDDLHELVHSLSYSGEARNGRQRGLVTLLLPCSLPSFINGLQNFRDGCGGAP</sequence>
<dbReference type="SMART" id="SM00950">
    <property type="entry name" value="Piwi"/>
    <property type="match status" value="1"/>
</dbReference>
<dbReference type="Pfam" id="PF02171">
    <property type="entry name" value="Piwi"/>
    <property type="match status" value="1"/>
</dbReference>
<evidence type="ECO:0000313" key="2">
    <source>
        <dbReference type="EMBL" id="KAG2587973.1"/>
    </source>
</evidence>
<evidence type="ECO:0000259" key="1">
    <source>
        <dbReference type="PROSITE" id="PS50822"/>
    </source>
</evidence>
<dbReference type="GO" id="GO:0003676">
    <property type="term" value="F:nucleic acid binding"/>
    <property type="evidence" value="ECO:0007669"/>
    <property type="project" value="InterPro"/>
</dbReference>
<dbReference type="SUPFAM" id="SSF53098">
    <property type="entry name" value="Ribonuclease H-like"/>
    <property type="match status" value="1"/>
</dbReference>
<dbReference type="EMBL" id="CM029046">
    <property type="protein sequence ID" value="KAG2587973.1"/>
    <property type="molecule type" value="Genomic_DNA"/>
</dbReference>
<dbReference type="InterPro" id="IPR012337">
    <property type="entry name" value="RNaseH-like_sf"/>
</dbReference>
<dbReference type="InterPro" id="IPR036397">
    <property type="entry name" value="RNaseH_sf"/>
</dbReference>
<accession>A0A8T0RTU2</accession>
<organism evidence="2 3">
    <name type="scientific">Panicum virgatum</name>
    <name type="common">Blackwell switchgrass</name>
    <dbReference type="NCBI Taxonomy" id="38727"/>
    <lineage>
        <taxon>Eukaryota</taxon>
        <taxon>Viridiplantae</taxon>
        <taxon>Streptophyta</taxon>
        <taxon>Embryophyta</taxon>
        <taxon>Tracheophyta</taxon>
        <taxon>Spermatophyta</taxon>
        <taxon>Magnoliopsida</taxon>
        <taxon>Liliopsida</taxon>
        <taxon>Poales</taxon>
        <taxon>Poaceae</taxon>
        <taxon>PACMAD clade</taxon>
        <taxon>Panicoideae</taxon>
        <taxon>Panicodae</taxon>
        <taxon>Paniceae</taxon>
        <taxon>Panicinae</taxon>
        <taxon>Panicum</taxon>
        <taxon>Panicum sect. Hiantes</taxon>
    </lineage>
</organism>
<dbReference type="AlphaFoldDB" id="A0A8T0RTU2"/>
<protein>
    <recommendedName>
        <fullName evidence="1">Piwi domain-containing protein</fullName>
    </recommendedName>
</protein>
<dbReference type="PROSITE" id="PS50822">
    <property type="entry name" value="PIWI"/>
    <property type="match status" value="1"/>
</dbReference>
<dbReference type="Gene3D" id="3.30.420.10">
    <property type="entry name" value="Ribonuclease H-like superfamily/Ribonuclease H"/>
    <property type="match status" value="1"/>
</dbReference>
<proteinExistence type="predicted"/>
<dbReference type="PANTHER" id="PTHR22891">
    <property type="entry name" value="EUKARYOTIC TRANSLATION INITIATION FACTOR 2C"/>
    <property type="match status" value="1"/>
</dbReference>
<dbReference type="InterPro" id="IPR003165">
    <property type="entry name" value="Piwi"/>
</dbReference>
<reference evidence="2" key="1">
    <citation type="submission" date="2020-05" db="EMBL/GenBank/DDBJ databases">
        <title>WGS assembly of Panicum virgatum.</title>
        <authorList>
            <person name="Lovell J.T."/>
            <person name="Jenkins J."/>
            <person name="Shu S."/>
            <person name="Juenger T.E."/>
            <person name="Schmutz J."/>
        </authorList>
    </citation>
    <scope>NUCLEOTIDE SEQUENCE</scope>
    <source>
        <strain evidence="2">AP13</strain>
    </source>
</reference>
<keyword evidence="3" id="KW-1185">Reference proteome</keyword>
<dbReference type="Proteomes" id="UP000823388">
    <property type="component" value="Chromosome 5N"/>
</dbReference>
<feature type="domain" description="Piwi" evidence="1">
    <location>
        <begin position="1"/>
        <end position="202"/>
    </location>
</feature>